<dbReference type="InterPro" id="IPR049704">
    <property type="entry name" value="Aminotrans_3_PPA_site"/>
</dbReference>
<dbReference type="GO" id="GO:0030170">
    <property type="term" value="F:pyridoxal phosphate binding"/>
    <property type="evidence" value="ECO:0007669"/>
    <property type="project" value="InterPro"/>
</dbReference>
<evidence type="ECO:0000313" key="4">
    <source>
        <dbReference type="EMBL" id="KAK9830741.1"/>
    </source>
</evidence>
<proteinExistence type="inferred from homology"/>
<dbReference type="CDD" id="cd00610">
    <property type="entry name" value="OAT_like"/>
    <property type="match status" value="1"/>
</dbReference>
<dbReference type="SUPFAM" id="SSF53383">
    <property type="entry name" value="PLP-dependent transferases"/>
    <property type="match status" value="1"/>
</dbReference>
<comment type="caution">
    <text evidence="4">The sequence shown here is derived from an EMBL/GenBank/DDBJ whole genome shotgun (WGS) entry which is preliminary data.</text>
</comment>
<gene>
    <name evidence="4" type="ORF">WJX74_004739</name>
</gene>
<dbReference type="EMBL" id="JALJOS010000015">
    <property type="protein sequence ID" value="KAK9830741.1"/>
    <property type="molecule type" value="Genomic_DNA"/>
</dbReference>
<comment type="similarity">
    <text evidence="1 3">Belongs to the class-III pyridoxal-phosphate-dependent aminotransferase family.</text>
</comment>
<keyword evidence="2 3" id="KW-0663">Pyridoxal phosphate</keyword>
<dbReference type="GO" id="GO:0005739">
    <property type="term" value="C:mitochondrion"/>
    <property type="evidence" value="ECO:0007669"/>
    <property type="project" value="TreeGrafter"/>
</dbReference>
<dbReference type="InterPro" id="IPR015422">
    <property type="entry name" value="PyrdxlP-dep_Trfase_small"/>
</dbReference>
<accession>A0AAW1RBN6</accession>
<protein>
    <submittedName>
        <fullName evidence="4">Uncharacterized protein</fullName>
    </submittedName>
</protein>
<reference evidence="4 5" key="1">
    <citation type="journal article" date="2024" name="Nat. Commun.">
        <title>Phylogenomics reveals the evolutionary origins of lichenization in chlorophyte algae.</title>
        <authorList>
            <person name="Puginier C."/>
            <person name="Libourel C."/>
            <person name="Otte J."/>
            <person name="Skaloud P."/>
            <person name="Haon M."/>
            <person name="Grisel S."/>
            <person name="Petersen M."/>
            <person name="Berrin J.G."/>
            <person name="Delaux P.M."/>
            <person name="Dal Grande F."/>
            <person name="Keller J."/>
        </authorList>
    </citation>
    <scope>NUCLEOTIDE SEQUENCE [LARGE SCALE GENOMIC DNA]</scope>
    <source>
        <strain evidence="4 5">SAG 2145</strain>
    </source>
</reference>
<evidence type="ECO:0000313" key="5">
    <source>
        <dbReference type="Proteomes" id="UP001438707"/>
    </source>
</evidence>
<sequence length="491" mass="52761">MDEERVGQIELGIPVAQAAIHYLGLKNRWRKQAIGKSTYLSKHLQQTVPAGSRAEEGEPAESMDAKVILEARRRIVGPNVTLLFDEPIHMVRGEGVHLYDADGNEYLDTVNNVAHVGHCHPKVTAAVTKALMTLNTNSRYLHQDVIRHAQLLLPTLPSSLEAVYWTSSGSEATELAVRIARAACPGALHVAVMDYAYHGHTCLANDLSPLKFNGPGGSGQPSFVHVLPCPDIYRQTNLDGRAAARKVIAEAHAAGARIGAFIAEPILSCGGQVVLPNGYLAAVYEEMRAEGAACIADEIQTGFGRVGRTFWAFQLHGVVPDIVTLGKPIGNGFPMGAVVVSRRLAKAFSNGTAYFATFGGCTAAGAAGVAVMEALQEEQLQGNAAVVGAYFKEQLQIMQQEFEVIGDVRGEGLMLGIELVDSKASKAPATLLANRVKEAAKCRERLLIAIEGPHSNVIKIKPPIVFSLKDVDKYLAALRKVLEEEQPLCPK</sequence>
<dbReference type="Pfam" id="PF00202">
    <property type="entry name" value="Aminotran_3"/>
    <property type="match status" value="1"/>
</dbReference>
<keyword evidence="5" id="KW-1185">Reference proteome</keyword>
<dbReference type="InterPro" id="IPR015424">
    <property type="entry name" value="PyrdxlP-dep_Trfase"/>
</dbReference>
<dbReference type="Gene3D" id="3.40.640.10">
    <property type="entry name" value="Type I PLP-dependent aspartate aminotransferase-like (Major domain)"/>
    <property type="match status" value="1"/>
</dbReference>
<evidence type="ECO:0000256" key="3">
    <source>
        <dbReference type="RuleBase" id="RU003560"/>
    </source>
</evidence>
<evidence type="ECO:0000256" key="2">
    <source>
        <dbReference type="ARBA" id="ARBA00022898"/>
    </source>
</evidence>
<dbReference type="PANTHER" id="PTHR45688">
    <property type="match status" value="1"/>
</dbReference>
<dbReference type="GO" id="GO:0008483">
    <property type="term" value="F:transaminase activity"/>
    <property type="evidence" value="ECO:0007669"/>
    <property type="project" value="InterPro"/>
</dbReference>
<dbReference type="Gene3D" id="3.90.1150.10">
    <property type="entry name" value="Aspartate Aminotransferase, domain 1"/>
    <property type="match status" value="1"/>
</dbReference>
<dbReference type="InterPro" id="IPR015421">
    <property type="entry name" value="PyrdxlP-dep_Trfase_major"/>
</dbReference>
<dbReference type="Proteomes" id="UP001438707">
    <property type="component" value="Unassembled WGS sequence"/>
</dbReference>
<name>A0AAW1RBN6_9CHLO</name>
<evidence type="ECO:0000256" key="1">
    <source>
        <dbReference type="ARBA" id="ARBA00008954"/>
    </source>
</evidence>
<dbReference type="PANTHER" id="PTHR45688:SF13">
    <property type="entry name" value="ALANINE--GLYOXYLATE AMINOTRANSFERASE 2-LIKE"/>
    <property type="match status" value="1"/>
</dbReference>
<organism evidence="4 5">
    <name type="scientific">Apatococcus lobatus</name>
    <dbReference type="NCBI Taxonomy" id="904363"/>
    <lineage>
        <taxon>Eukaryota</taxon>
        <taxon>Viridiplantae</taxon>
        <taxon>Chlorophyta</taxon>
        <taxon>core chlorophytes</taxon>
        <taxon>Trebouxiophyceae</taxon>
        <taxon>Chlorellales</taxon>
        <taxon>Chlorellaceae</taxon>
        <taxon>Apatococcus</taxon>
    </lineage>
</organism>
<dbReference type="AlphaFoldDB" id="A0AAW1RBN6"/>
<dbReference type="InterPro" id="IPR005814">
    <property type="entry name" value="Aminotrans_3"/>
</dbReference>
<dbReference type="PROSITE" id="PS00600">
    <property type="entry name" value="AA_TRANSFER_CLASS_3"/>
    <property type="match status" value="1"/>
</dbReference>